<dbReference type="PANTHER" id="PTHR44757:SF2">
    <property type="entry name" value="BIOFILM ARCHITECTURE MAINTENANCE PROTEIN MBAA"/>
    <property type="match status" value="1"/>
</dbReference>
<dbReference type="PANTHER" id="PTHR44757">
    <property type="entry name" value="DIGUANYLATE CYCLASE DGCP"/>
    <property type="match status" value="1"/>
</dbReference>
<protein>
    <submittedName>
        <fullName evidence="9">Diguanylate cyclase</fullName>
        <ecNumber evidence="9">2.7.7.65</ecNumber>
    </submittedName>
</protein>
<dbReference type="GO" id="GO:0005886">
    <property type="term" value="C:plasma membrane"/>
    <property type="evidence" value="ECO:0007669"/>
    <property type="project" value="UniProtKB-SubCell"/>
</dbReference>
<dbReference type="AlphaFoldDB" id="A0AAW5K8X1"/>
<dbReference type="CDD" id="cd00130">
    <property type="entry name" value="PAS"/>
    <property type="match status" value="2"/>
</dbReference>
<dbReference type="RefSeq" id="WP_008713416.1">
    <property type="nucleotide sequence ID" value="NZ_CABKQM010000008.1"/>
</dbReference>
<dbReference type="Proteomes" id="UP001205919">
    <property type="component" value="Unassembled WGS sequence"/>
</dbReference>
<dbReference type="InterPro" id="IPR029787">
    <property type="entry name" value="Nucleotide_cyclase"/>
</dbReference>
<evidence type="ECO:0000259" key="8">
    <source>
        <dbReference type="PROSITE" id="PS50887"/>
    </source>
</evidence>
<keyword evidence="10" id="KW-1185">Reference proteome</keyword>
<evidence type="ECO:0000256" key="5">
    <source>
        <dbReference type="ARBA" id="ARBA00023136"/>
    </source>
</evidence>
<dbReference type="InterPro" id="IPR000160">
    <property type="entry name" value="GGDEF_dom"/>
</dbReference>
<name>A0AAW5K8X1_9BACT</name>
<dbReference type="InterPro" id="IPR000700">
    <property type="entry name" value="PAS-assoc_C"/>
</dbReference>
<dbReference type="GO" id="GO:0052621">
    <property type="term" value="F:diguanylate cyclase activity"/>
    <property type="evidence" value="ECO:0007669"/>
    <property type="project" value="UniProtKB-EC"/>
</dbReference>
<reference evidence="9 10" key="1">
    <citation type="submission" date="2022-06" db="EMBL/GenBank/DDBJ databases">
        <title>Isolation of gut microbiota from human fecal samples.</title>
        <authorList>
            <person name="Pamer E.G."/>
            <person name="Barat B."/>
            <person name="Waligurski E."/>
            <person name="Medina S."/>
            <person name="Paddock L."/>
            <person name="Mostad J."/>
        </authorList>
    </citation>
    <scope>NUCLEOTIDE SEQUENCE [LARGE SCALE GENOMIC DNA]</scope>
    <source>
        <strain evidence="9 10">DFI.9.90</strain>
    </source>
</reference>
<evidence type="ECO:0000259" key="7">
    <source>
        <dbReference type="PROSITE" id="PS50113"/>
    </source>
</evidence>
<dbReference type="Gene3D" id="3.30.450.20">
    <property type="entry name" value="PAS domain"/>
    <property type="match status" value="3"/>
</dbReference>
<dbReference type="InterPro" id="IPR043128">
    <property type="entry name" value="Rev_trsase/Diguanyl_cyclase"/>
</dbReference>
<accession>A0AAW5K8X1</accession>
<dbReference type="CDD" id="cd12912">
    <property type="entry name" value="PDC2_MCP_like"/>
    <property type="match status" value="1"/>
</dbReference>
<dbReference type="SMART" id="SM00267">
    <property type="entry name" value="GGDEF"/>
    <property type="match status" value="1"/>
</dbReference>
<dbReference type="InterPro" id="IPR001610">
    <property type="entry name" value="PAC"/>
</dbReference>
<dbReference type="Pfam" id="PF00990">
    <property type="entry name" value="GGDEF"/>
    <property type="match status" value="1"/>
</dbReference>
<dbReference type="PROSITE" id="PS50113">
    <property type="entry name" value="PAC"/>
    <property type="match status" value="1"/>
</dbReference>
<evidence type="ECO:0000313" key="10">
    <source>
        <dbReference type="Proteomes" id="UP001205919"/>
    </source>
</evidence>
<dbReference type="EC" id="2.7.7.65" evidence="9"/>
<organism evidence="9 10">
    <name type="scientific">Cloacibacillus evryensis</name>
    <dbReference type="NCBI Taxonomy" id="508460"/>
    <lineage>
        <taxon>Bacteria</taxon>
        <taxon>Thermotogati</taxon>
        <taxon>Synergistota</taxon>
        <taxon>Synergistia</taxon>
        <taxon>Synergistales</taxon>
        <taxon>Synergistaceae</taxon>
        <taxon>Cloacibacillus</taxon>
    </lineage>
</organism>
<dbReference type="SMART" id="SM00086">
    <property type="entry name" value="PAC"/>
    <property type="match status" value="2"/>
</dbReference>
<dbReference type="InterPro" id="IPR000014">
    <property type="entry name" value="PAS"/>
</dbReference>
<keyword evidence="4 6" id="KW-1133">Transmembrane helix</keyword>
<dbReference type="InterPro" id="IPR013655">
    <property type="entry name" value="PAS_fold_3"/>
</dbReference>
<feature type="domain" description="PAC" evidence="7">
    <location>
        <begin position="487"/>
        <end position="539"/>
    </location>
</feature>
<evidence type="ECO:0000256" key="4">
    <source>
        <dbReference type="ARBA" id="ARBA00022989"/>
    </source>
</evidence>
<dbReference type="CDD" id="cd12914">
    <property type="entry name" value="PDC1_DGC_like"/>
    <property type="match status" value="1"/>
</dbReference>
<keyword evidence="5 6" id="KW-0472">Membrane</keyword>
<dbReference type="InterPro" id="IPR035965">
    <property type="entry name" value="PAS-like_dom_sf"/>
</dbReference>
<dbReference type="EMBL" id="JANFYT010000020">
    <property type="protein sequence ID" value="MCQ4814762.1"/>
    <property type="molecule type" value="Genomic_DNA"/>
</dbReference>
<feature type="transmembrane region" description="Helical" evidence="6">
    <location>
        <begin position="257"/>
        <end position="280"/>
    </location>
</feature>
<evidence type="ECO:0000256" key="2">
    <source>
        <dbReference type="ARBA" id="ARBA00022475"/>
    </source>
</evidence>
<evidence type="ECO:0000313" key="9">
    <source>
        <dbReference type="EMBL" id="MCQ4814762.1"/>
    </source>
</evidence>
<keyword evidence="3 6" id="KW-0812">Transmembrane</keyword>
<dbReference type="InterPro" id="IPR033479">
    <property type="entry name" value="dCache_1"/>
</dbReference>
<dbReference type="SUPFAM" id="SSF55785">
    <property type="entry name" value="PYP-like sensor domain (PAS domain)"/>
    <property type="match status" value="3"/>
</dbReference>
<dbReference type="InterPro" id="IPR052155">
    <property type="entry name" value="Biofilm_reg_signaling"/>
</dbReference>
<comment type="caution">
    <text evidence="9">The sequence shown here is derived from an EMBL/GenBank/DDBJ whole genome shotgun (WGS) entry which is preliminary data.</text>
</comment>
<keyword evidence="9" id="KW-0808">Transferase</keyword>
<dbReference type="Gene3D" id="3.30.70.270">
    <property type="match status" value="1"/>
</dbReference>
<feature type="domain" description="GGDEF" evidence="8">
    <location>
        <begin position="570"/>
        <end position="699"/>
    </location>
</feature>
<gene>
    <name evidence="9" type="ORF">NE630_10015</name>
</gene>
<dbReference type="SUPFAM" id="SSF55781">
    <property type="entry name" value="GAF domain-like"/>
    <property type="match status" value="1"/>
</dbReference>
<keyword evidence="9" id="KW-0548">Nucleotidyltransferase</keyword>
<dbReference type="PROSITE" id="PS50887">
    <property type="entry name" value="GGDEF"/>
    <property type="match status" value="1"/>
</dbReference>
<comment type="subcellular location">
    <subcellularLocation>
        <location evidence="1">Cell membrane</location>
        <topology evidence="1">Multi-pass membrane protein</topology>
    </subcellularLocation>
</comment>
<evidence type="ECO:0000256" key="3">
    <source>
        <dbReference type="ARBA" id="ARBA00022692"/>
    </source>
</evidence>
<dbReference type="SUPFAM" id="SSF55073">
    <property type="entry name" value="Nucleotide cyclase"/>
    <property type="match status" value="1"/>
</dbReference>
<dbReference type="NCBIfam" id="TIGR00254">
    <property type="entry name" value="GGDEF"/>
    <property type="match status" value="1"/>
</dbReference>
<proteinExistence type="predicted"/>
<dbReference type="SMART" id="SM00091">
    <property type="entry name" value="PAS"/>
    <property type="match status" value="3"/>
</dbReference>
<dbReference type="CDD" id="cd01949">
    <property type="entry name" value="GGDEF"/>
    <property type="match status" value="1"/>
</dbReference>
<keyword evidence="2" id="KW-1003">Cell membrane</keyword>
<dbReference type="InterPro" id="IPR029016">
    <property type="entry name" value="GAF-like_dom_sf"/>
</dbReference>
<dbReference type="Gene3D" id="3.30.450.40">
    <property type="match status" value="1"/>
</dbReference>
<sequence length="1010" mass="113124">MEKAIARAATLNLVDYAEYSSAEINQRISNMFSSLNGAADMIAREENIQSPQIMMMLRRNAEHMPYDRIAVALPNGRSLSSDFHYNNVKDREYFRKALSGIPNISDVLISNHTGDDVIAFAVPVKGYDGVRGVLYASFDRENFSAIFFSPLFGGKGYSYVVDQKGVVLLAPTGREEAVFRDTSSIFKETDRIGTKYETLRRSMEKDMEAHKSNVSRYDAGGETLYINYAPLGVNGWYLISVIPGSALLDRFGDFADITFLFVVVIFALLSIVWAATYFILRSQIRETDETRESLEALTANIPGGVSCCLDDSDVTMTEISDGYLDLLECAREDFHRHYHDSFLETVHPDDRERVRLEMAEQSQSAKRLSLEYRVITAKGGVKWVLDRGRSVKGRDGGCRYYCVVIDNTEAKANADELALSEERYRVVTENADECLFDWNVDDDSVYFSPAYKKRFGGLRIHEAIHHEDAGAYEDFIDDVLTGQEGLHETELRITDRGGDYIWCRVQGTPIVNSSGCVARVVGLIKDVNEQVREREALMIQAQTDSLTGLYDKGTTHSMISDFLSASPPDKMHAVFVCDIDNFKMINDTFGHLYGDTVLGDMADNLRSIFRSSDVVGRIGGDEFMILMKNVPSLALIHSKALEIRAAFTLKYEKFSSSGSIGIAIFPQDGTDFDALYQGADMALYNAKQNGKDCYMLCRDAENRGGALEKAKLCNVRTLPDQPQGQKSYSENIAEYVFKILYTVNNFDEAVNLALSVACRYLNMSRGYIFEYDVSRTKLGCTFEYCQSGVEPVIGRYPMRPAEDNALLLSHFQESDVYFLSSLDNLEDAAYREHLREEGVINMLQCAFKEGGVLCGALGFDDCRHEGRKMTTAEIETLSLLAGIIGGYIQKERSRNTLAVNFRIQEVVLNSLRQWVFVVNQSWELIYFNDELKRCFPGAGFGKNCFAALHGREIACEDCPLEEMRKTGGSTSTMKRRFTAGFSATVSASVIRNGGGEDIYTFCASDIQKTA</sequence>
<evidence type="ECO:0000256" key="6">
    <source>
        <dbReference type="SAM" id="Phobius"/>
    </source>
</evidence>
<dbReference type="Pfam" id="PF08447">
    <property type="entry name" value="PAS_3"/>
    <property type="match status" value="2"/>
</dbReference>
<dbReference type="NCBIfam" id="TIGR00229">
    <property type="entry name" value="sensory_box"/>
    <property type="match status" value="1"/>
</dbReference>
<evidence type="ECO:0000256" key="1">
    <source>
        <dbReference type="ARBA" id="ARBA00004651"/>
    </source>
</evidence>
<dbReference type="Pfam" id="PF02743">
    <property type="entry name" value="dCache_1"/>
    <property type="match status" value="1"/>
</dbReference>